<feature type="transmembrane region" description="Helical" evidence="10">
    <location>
        <begin position="192"/>
        <end position="214"/>
    </location>
</feature>
<keyword evidence="5" id="KW-1003">Cell membrane</keyword>
<reference evidence="11 12" key="1">
    <citation type="submission" date="2016-11" db="EMBL/GenBank/DDBJ databases">
        <authorList>
            <person name="Jaros S."/>
            <person name="Januszkiewicz K."/>
            <person name="Wedrychowicz H."/>
        </authorList>
    </citation>
    <scope>NUCLEOTIDE SEQUENCE [LARGE SCALE GENOMIC DNA]</scope>
    <source>
        <strain evidence="11 12">DSM 15929</strain>
    </source>
</reference>
<dbReference type="EMBL" id="FRAC01000011">
    <property type="protein sequence ID" value="SHK36682.1"/>
    <property type="molecule type" value="Genomic_DNA"/>
</dbReference>
<feature type="transmembrane region" description="Helical" evidence="10">
    <location>
        <begin position="136"/>
        <end position="154"/>
    </location>
</feature>
<dbReference type="AlphaFoldDB" id="A0A1M6RW04"/>
<dbReference type="GO" id="GO:0042910">
    <property type="term" value="F:xenobiotic transmembrane transporter activity"/>
    <property type="evidence" value="ECO:0007669"/>
    <property type="project" value="InterPro"/>
</dbReference>
<gene>
    <name evidence="11" type="ORF">SAMN02745136_02314</name>
</gene>
<evidence type="ECO:0000256" key="5">
    <source>
        <dbReference type="ARBA" id="ARBA00022475"/>
    </source>
</evidence>
<dbReference type="Proteomes" id="UP000184386">
    <property type="component" value="Unassembled WGS sequence"/>
</dbReference>
<feature type="transmembrane region" description="Helical" evidence="10">
    <location>
        <begin position="12"/>
        <end position="36"/>
    </location>
</feature>
<dbReference type="InterPro" id="IPR048279">
    <property type="entry name" value="MdtK-like"/>
</dbReference>
<evidence type="ECO:0000256" key="6">
    <source>
        <dbReference type="ARBA" id="ARBA00022692"/>
    </source>
</evidence>
<feature type="transmembrane region" description="Helical" evidence="10">
    <location>
        <begin position="361"/>
        <end position="381"/>
    </location>
</feature>
<feature type="transmembrane region" description="Helical" evidence="10">
    <location>
        <begin position="93"/>
        <end position="116"/>
    </location>
</feature>
<protein>
    <recommendedName>
        <fullName evidence="3">Multidrug export protein MepA</fullName>
    </recommendedName>
</protein>
<dbReference type="NCBIfam" id="TIGR00797">
    <property type="entry name" value="matE"/>
    <property type="match status" value="1"/>
</dbReference>
<dbReference type="PIRSF" id="PIRSF006603">
    <property type="entry name" value="DinF"/>
    <property type="match status" value="1"/>
</dbReference>
<dbReference type="Pfam" id="PF01554">
    <property type="entry name" value="MatE"/>
    <property type="match status" value="2"/>
</dbReference>
<keyword evidence="9" id="KW-0046">Antibiotic resistance</keyword>
<dbReference type="PANTHER" id="PTHR43823:SF3">
    <property type="entry name" value="MULTIDRUG EXPORT PROTEIN MEPA"/>
    <property type="match status" value="1"/>
</dbReference>
<keyword evidence="8 10" id="KW-0472">Membrane</keyword>
<feature type="transmembrane region" description="Helical" evidence="10">
    <location>
        <begin position="166"/>
        <end position="186"/>
    </location>
</feature>
<dbReference type="GO" id="GO:0015297">
    <property type="term" value="F:antiporter activity"/>
    <property type="evidence" value="ECO:0007669"/>
    <property type="project" value="InterPro"/>
</dbReference>
<feature type="transmembrane region" description="Helical" evidence="10">
    <location>
        <begin position="393"/>
        <end position="412"/>
    </location>
</feature>
<evidence type="ECO:0000256" key="1">
    <source>
        <dbReference type="ARBA" id="ARBA00004651"/>
    </source>
</evidence>
<dbReference type="GO" id="GO:0005886">
    <property type="term" value="C:plasma membrane"/>
    <property type="evidence" value="ECO:0007669"/>
    <property type="project" value="UniProtKB-SubCell"/>
</dbReference>
<organism evidence="11 12">
    <name type="scientific">Anaerocolumna jejuensis DSM 15929</name>
    <dbReference type="NCBI Taxonomy" id="1121322"/>
    <lineage>
        <taxon>Bacteria</taxon>
        <taxon>Bacillati</taxon>
        <taxon>Bacillota</taxon>
        <taxon>Clostridia</taxon>
        <taxon>Lachnospirales</taxon>
        <taxon>Lachnospiraceae</taxon>
        <taxon>Anaerocolumna</taxon>
    </lineage>
</organism>
<dbReference type="InterPro" id="IPR051327">
    <property type="entry name" value="MATE_MepA_subfamily"/>
</dbReference>
<evidence type="ECO:0000256" key="9">
    <source>
        <dbReference type="ARBA" id="ARBA00023251"/>
    </source>
</evidence>
<evidence type="ECO:0000313" key="12">
    <source>
        <dbReference type="Proteomes" id="UP000184386"/>
    </source>
</evidence>
<dbReference type="OrthoDB" id="9811110at2"/>
<keyword evidence="7 10" id="KW-1133">Transmembrane helix</keyword>
<dbReference type="InterPro" id="IPR002528">
    <property type="entry name" value="MATE_fam"/>
</dbReference>
<evidence type="ECO:0000256" key="3">
    <source>
        <dbReference type="ARBA" id="ARBA00022106"/>
    </source>
</evidence>
<evidence type="ECO:0000256" key="7">
    <source>
        <dbReference type="ARBA" id="ARBA00022989"/>
    </source>
</evidence>
<dbReference type="PANTHER" id="PTHR43823">
    <property type="entry name" value="SPORULATION PROTEIN YKVU"/>
    <property type="match status" value="1"/>
</dbReference>
<dbReference type="CDD" id="cd13143">
    <property type="entry name" value="MATE_MepA_like"/>
    <property type="match status" value="1"/>
</dbReference>
<keyword evidence="6 10" id="KW-0812">Transmembrane</keyword>
<evidence type="ECO:0000313" key="11">
    <source>
        <dbReference type="EMBL" id="SHK36682.1"/>
    </source>
</evidence>
<comment type="similarity">
    <text evidence="2">Belongs to the multi antimicrobial extrusion (MATE) (TC 2.A.66.1) family. MepA subfamily.</text>
</comment>
<keyword evidence="12" id="KW-1185">Reference proteome</keyword>
<feature type="transmembrane region" description="Helical" evidence="10">
    <location>
        <begin position="272"/>
        <end position="292"/>
    </location>
</feature>
<comment type="subcellular location">
    <subcellularLocation>
        <location evidence="1">Cell membrane</location>
        <topology evidence="1">Multi-pass membrane protein</topology>
    </subcellularLocation>
</comment>
<keyword evidence="4" id="KW-0813">Transport</keyword>
<evidence type="ECO:0000256" key="2">
    <source>
        <dbReference type="ARBA" id="ARBA00008417"/>
    </source>
</evidence>
<name>A0A1M6RW04_9FIRM</name>
<dbReference type="GO" id="GO:0046677">
    <property type="term" value="P:response to antibiotic"/>
    <property type="evidence" value="ECO:0007669"/>
    <property type="project" value="UniProtKB-KW"/>
</dbReference>
<evidence type="ECO:0000256" key="10">
    <source>
        <dbReference type="SAM" id="Phobius"/>
    </source>
</evidence>
<proteinExistence type="inferred from homology"/>
<dbReference type="RefSeq" id="WP_073275988.1">
    <property type="nucleotide sequence ID" value="NZ_FRAC01000011.1"/>
</dbReference>
<evidence type="ECO:0000256" key="4">
    <source>
        <dbReference type="ARBA" id="ARBA00022448"/>
    </source>
</evidence>
<feature type="transmembrane region" description="Helical" evidence="10">
    <location>
        <begin position="234"/>
        <end position="252"/>
    </location>
</feature>
<dbReference type="InterPro" id="IPR045070">
    <property type="entry name" value="MATE_MepA-like"/>
</dbReference>
<feature type="transmembrane region" description="Helical" evidence="10">
    <location>
        <begin position="48"/>
        <end position="72"/>
    </location>
</feature>
<dbReference type="STRING" id="1121322.SAMN02745136_02314"/>
<evidence type="ECO:0000256" key="8">
    <source>
        <dbReference type="ARBA" id="ARBA00023136"/>
    </source>
</evidence>
<sequence>MEKDVQLQAQSIPRLIVSLSAPAILSLLVNSINMAIDRIFVARGVGTMALSAVTISLGVYLILQGFSLLIAAGSSISIALRLGKNDKEGAEKIIGISMMLSVLLSLALTAAGLVFLKPLLTLYGANSENIGFAVKYSTVIVAGAVFFVLAQNTNNLLKGMGYAKRAFVNFVISIVINAVLNPIFIFVFKMGIIGSALATVIGNIVCTVLAIQFLCSKKSMAQMKIQNIGLNRSFVKEITTTGIPACIMQLALSLVSLTFNHVAAAHGGNTSVAAYGIIYSVIMLVYMPIMGLGQGIQPIFGYNYSSGNYDRVKQTLDYAMVYATIFSVISFGIIELFSGQIAALFSGSGSSELISMASRGMRLFCIMLPVVGIQMIGANYFQYIGKVKQSVILIALRQLILLIPLVVILPKWFQLTGIWIATPVSDFISFVITAVLVYQEIKLINQFSAGDSQSGGKTG</sequence>
<accession>A0A1M6RW04</accession>
<feature type="transmembrane region" description="Helical" evidence="10">
    <location>
        <begin position="418"/>
        <end position="438"/>
    </location>
</feature>
<feature type="transmembrane region" description="Helical" evidence="10">
    <location>
        <begin position="319"/>
        <end position="341"/>
    </location>
</feature>